<reference evidence="2" key="2">
    <citation type="journal article" date="2023" name="IMA Fungus">
        <title>Comparative genomic study of the Penicillium genus elucidates a diverse pangenome and 15 lateral gene transfer events.</title>
        <authorList>
            <person name="Petersen C."/>
            <person name="Sorensen T."/>
            <person name="Nielsen M.R."/>
            <person name="Sondergaard T.E."/>
            <person name="Sorensen J.L."/>
            <person name="Fitzpatrick D.A."/>
            <person name="Frisvad J.C."/>
            <person name="Nielsen K.L."/>
        </authorList>
    </citation>
    <scope>NUCLEOTIDE SEQUENCE</scope>
    <source>
        <strain evidence="2">IBT 30761</strain>
    </source>
</reference>
<proteinExistence type="predicted"/>
<dbReference type="GeneID" id="81362137"/>
<dbReference type="EMBL" id="JAPQKI010000010">
    <property type="protein sequence ID" value="KAJ5085896.1"/>
    <property type="molecule type" value="Genomic_DNA"/>
</dbReference>
<feature type="region of interest" description="Disordered" evidence="1">
    <location>
        <begin position="247"/>
        <end position="288"/>
    </location>
</feature>
<comment type="caution">
    <text evidence="2">The sequence shown here is derived from an EMBL/GenBank/DDBJ whole genome shotgun (WGS) entry which is preliminary data.</text>
</comment>
<gene>
    <name evidence="2" type="ORF">N7532_010667</name>
</gene>
<reference evidence="2" key="1">
    <citation type="submission" date="2022-11" db="EMBL/GenBank/DDBJ databases">
        <authorList>
            <person name="Petersen C."/>
        </authorList>
    </citation>
    <scope>NUCLEOTIDE SEQUENCE</scope>
    <source>
        <strain evidence="2">IBT 30761</strain>
    </source>
</reference>
<name>A0A9W9EQ48_9EURO</name>
<feature type="region of interest" description="Disordered" evidence="1">
    <location>
        <begin position="355"/>
        <end position="378"/>
    </location>
</feature>
<evidence type="ECO:0000313" key="3">
    <source>
        <dbReference type="Proteomes" id="UP001149074"/>
    </source>
</evidence>
<evidence type="ECO:0000256" key="1">
    <source>
        <dbReference type="SAM" id="MobiDB-lite"/>
    </source>
</evidence>
<protein>
    <submittedName>
        <fullName evidence="2">Uncharacterized protein</fullName>
    </submittedName>
</protein>
<organism evidence="2 3">
    <name type="scientific">Penicillium argentinense</name>
    <dbReference type="NCBI Taxonomy" id="1131581"/>
    <lineage>
        <taxon>Eukaryota</taxon>
        <taxon>Fungi</taxon>
        <taxon>Dikarya</taxon>
        <taxon>Ascomycota</taxon>
        <taxon>Pezizomycotina</taxon>
        <taxon>Eurotiomycetes</taxon>
        <taxon>Eurotiomycetidae</taxon>
        <taxon>Eurotiales</taxon>
        <taxon>Aspergillaceae</taxon>
        <taxon>Penicillium</taxon>
    </lineage>
</organism>
<dbReference type="RefSeq" id="XP_056470574.1">
    <property type="nucleotide sequence ID" value="XM_056623158.1"/>
</dbReference>
<dbReference type="AlphaFoldDB" id="A0A9W9EQ48"/>
<feature type="compositionally biased region" description="Polar residues" evidence="1">
    <location>
        <begin position="273"/>
        <end position="287"/>
    </location>
</feature>
<feature type="compositionally biased region" description="Low complexity" evidence="1">
    <location>
        <begin position="174"/>
        <end position="185"/>
    </location>
</feature>
<feature type="region of interest" description="Disordered" evidence="1">
    <location>
        <begin position="400"/>
        <end position="419"/>
    </location>
</feature>
<keyword evidence="3" id="KW-1185">Reference proteome</keyword>
<feature type="compositionally biased region" description="Polar residues" evidence="1">
    <location>
        <begin position="362"/>
        <end position="373"/>
    </location>
</feature>
<accession>A0A9W9EQ48</accession>
<dbReference type="Proteomes" id="UP001149074">
    <property type="component" value="Unassembled WGS sequence"/>
</dbReference>
<feature type="region of interest" description="Disordered" evidence="1">
    <location>
        <begin position="154"/>
        <end position="193"/>
    </location>
</feature>
<dbReference type="OrthoDB" id="4492972at2759"/>
<evidence type="ECO:0000313" key="2">
    <source>
        <dbReference type="EMBL" id="KAJ5085896.1"/>
    </source>
</evidence>
<feature type="region of interest" description="Disordered" evidence="1">
    <location>
        <begin position="72"/>
        <end position="94"/>
    </location>
</feature>
<sequence length="419" mass="45378">MCALLTSLLALPALGLIAIPLFVSAWITVVVALFTLCVRLSVVYVELVYEFVVNFFTLPAVTSSLLTFAPSEPPTPAPGSRRNSTHGLIHPRKSHDSLSSWSIIDALDNPSKRSKKTYARSMVEAHHLPTGPLFGMPVSGDEWRDFEGVGGWRSYADRSRSKGGPKSLRERPITSLSSSSTPSATGEVDPDDIDEDERAWLSLNDRLELPSQVLTWAAGSNVTSPTHLDSLSPRGSISHALIPAMSPRLSHSQHQSGERHHRRSHTTSSLTTADQRSTHGLSISFSNRPDHTCTARASGHAVSPSASRLAPFMTPQLYPTLRASRTMPVTTATNGLSTSTDGGYFALPRPGSYVPSLETRESPSLSGYTTPGTMGSEDRDVVTPQLTRMMAHYPISVRHRRRSISGPHAKASSIGERIA</sequence>